<keyword evidence="3" id="KW-1185">Reference proteome</keyword>
<reference evidence="2" key="1">
    <citation type="submission" date="2015-04" db="UniProtKB">
        <authorList>
            <consortium name="EnsemblPlants"/>
        </authorList>
    </citation>
    <scope>IDENTIFICATION</scope>
    <source>
        <strain evidence="2">SL10</strain>
    </source>
</reference>
<dbReference type="EnsemblPlants" id="ONIVA07G24240.2">
    <property type="protein sequence ID" value="ONIVA07G24240.2"/>
    <property type="gene ID" value="ONIVA07G24240"/>
</dbReference>
<keyword evidence="1" id="KW-1133">Transmembrane helix</keyword>
<dbReference type="AlphaFoldDB" id="A0A0E0I4Y2"/>
<feature type="transmembrane region" description="Helical" evidence="1">
    <location>
        <begin position="39"/>
        <end position="61"/>
    </location>
</feature>
<evidence type="ECO:0000313" key="2">
    <source>
        <dbReference type="EnsemblPlants" id="ONIVA07G24240.2"/>
    </source>
</evidence>
<dbReference type="Gramene" id="ONIVA07G24240.2">
    <property type="protein sequence ID" value="ONIVA07G24240.2"/>
    <property type="gene ID" value="ONIVA07G24240"/>
</dbReference>
<name>A0A0E0I4Y2_ORYNI</name>
<accession>A0A0E0I4Y2</accession>
<sequence>MANATGGEHSVQIQGKMATPEKWLNRFVRLLALMERMGNALGTLAFTWATVVLLGGYPTVLGCLPAITGWITSCFFVAQGLLDFLVGMVC</sequence>
<keyword evidence="1" id="KW-0472">Membrane</keyword>
<proteinExistence type="predicted"/>
<evidence type="ECO:0000313" key="3">
    <source>
        <dbReference type="Proteomes" id="UP000006591"/>
    </source>
</evidence>
<protein>
    <submittedName>
        <fullName evidence="2">Uncharacterized protein</fullName>
    </submittedName>
</protein>
<reference evidence="2" key="2">
    <citation type="submission" date="2018-04" db="EMBL/GenBank/DDBJ databases">
        <title>OnivRS2 (Oryza nivara Reference Sequence Version 2).</title>
        <authorList>
            <person name="Zhang J."/>
            <person name="Kudrna D."/>
            <person name="Lee S."/>
            <person name="Talag J."/>
            <person name="Rajasekar S."/>
            <person name="Welchert J."/>
            <person name="Hsing Y.-I."/>
            <person name="Wing R.A."/>
        </authorList>
    </citation>
    <scope>NUCLEOTIDE SEQUENCE [LARGE SCALE GENOMIC DNA]</scope>
    <source>
        <strain evidence="2">SL10</strain>
    </source>
</reference>
<keyword evidence="1" id="KW-0812">Transmembrane</keyword>
<dbReference type="HOGENOM" id="CLU_2444647_0_0_1"/>
<evidence type="ECO:0000256" key="1">
    <source>
        <dbReference type="SAM" id="Phobius"/>
    </source>
</evidence>
<feature type="transmembrane region" description="Helical" evidence="1">
    <location>
        <begin position="67"/>
        <end position="89"/>
    </location>
</feature>
<dbReference type="Proteomes" id="UP000006591">
    <property type="component" value="Chromosome 7"/>
</dbReference>
<organism evidence="2">
    <name type="scientific">Oryza nivara</name>
    <name type="common">Indian wild rice</name>
    <name type="synonym">Oryza sativa f. spontanea</name>
    <dbReference type="NCBI Taxonomy" id="4536"/>
    <lineage>
        <taxon>Eukaryota</taxon>
        <taxon>Viridiplantae</taxon>
        <taxon>Streptophyta</taxon>
        <taxon>Embryophyta</taxon>
        <taxon>Tracheophyta</taxon>
        <taxon>Spermatophyta</taxon>
        <taxon>Magnoliopsida</taxon>
        <taxon>Liliopsida</taxon>
        <taxon>Poales</taxon>
        <taxon>Poaceae</taxon>
        <taxon>BOP clade</taxon>
        <taxon>Oryzoideae</taxon>
        <taxon>Oryzeae</taxon>
        <taxon>Oryzinae</taxon>
        <taxon>Oryza</taxon>
    </lineage>
</organism>